<evidence type="ECO:0000256" key="2">
    <source>
        <dbReference type="ARBA" id="ARBA00022448"/>
    </source>
</evidence>
<protein>
    <submittedName>
        <fullName evidence="10">Sulfate ABC transporter ATPase</fullName>
    </submittedName>
</protein>
<dbReference type="InterPro" id="IPR003593">
    <property type="entry name" value="AAA+_ATPase"/>
</dbReference>
<sequence>MSIEVRNINKTFGPFNALDNVSLNFPDGELVALLGPSGCGKTTLLRVIAGLEHADSGRIVLDGDDATTKDVRQRHVGFVFQHYALFRHLTVFENIAFGLRVRPHRERPSEKDIRTKVGQLLELVQLSWVANRFPSQLSGGQRQRIALARALAVEPRMLLLDEPFGALDAKVRKELRRWLRTLHDELHISSIFVTHDQEEALEVSDRIVLINKGRVEQIGPPKEIYERPATAFAYGFMGAVNEFRGRIEGDYVRVGNERLRHHAGHFEDGQQVVAFVRPHETEIVPDVSFDDGITASVHRILGTGAVARVELVANGDARKGRKDFFEVEIPGVEAASLGLATGQRVKIRSRRLSIFPEQNGISAS</sequence>
<dbReference type="GO" id="GO:0015419">
    <property type="term" value="F:ABC-type sulfate transporter activity"/>
    <property type="evidence" value="ECO:0007669"/>
    <property type="project" value="InterPro"/>
</dbReference>
<comment type="similarity">
    <text evidence="1">Belongs to the ABC transporter superfamily.</text>
</comment>
<keyword evidence="5" id="KW-0067">ATP-binding</keyword>
<dbReference type="InterPro" id="IPR050093">
    <property type="entry name" value="ABC_SmlMolc_Importer"/>
</dbReference>
<keyword evidence="8" id="KW-0472">Membrane</keyword>
<dbReference type="InterPro" id="IPR041193">
    <property type="entry name" value="CysA_C"/>
</dbReference>
<dbReference type="CDD" id="cd03296">
    <property type="entry name" value="ABC_CysA_sulfate_importer"/>
    <property type="match status" value="1"/>
</dbReference>
<dbReference type="GO" id="GO:0043190">
    <property type="term" value="C:ATP-binding cassette (ABC) transporter complex"/>
    <property type="evidence" value="ECO:0007669"/>
    <property type="project" value="InterPro"/>
</dbReference>
<dbReference type="Pfam" id="PF12857">
    <property type="entry name" value="TOBE_3"/>
    <property type="match status" value="1"/>
</dbReference>
<dbReference type="RefSeq" id="WP_015599086.1">
    <property type="nucleotide sequence ID" value="NC_021172.1"/>
</dbReference>
<evidence type="ECO:0000313" key="11">
    <source>
        <dbReference type="Proteomes" id="UP000005952"/>
    </source>
</evidence>
<keyword evidence="11" id="KW-1185">Reference proteome</keyword>
<dbReference type="Pfam" id="PF00005">
    <property type="entry name" value="ABC_tran"/>
    <property type="match status" value="1"/>
</dbReference>
<organism evidence="10 11">
    <name type="scientific">Hyphomicrobium denitrificans 1NES1</name>
    <dbReference type="NCBI Taxonomy" id="670307"/>
    <lineage>
        <taxon>Bacteria</taxon>
        <taxon>Pseudomonadati</taxon>
        <taxon>Pseudomonadota</taxon>
        <taxon>Alphaproteobacteria</taxon>
        <taxon>Hyphomicrobiales</taxon>
        <taxon>Hyphomicrobiaceae</taxon>
        <taxon>Hyphomicrobium</taxon>
    </lineage>
</organism>
<dbReference type="HOGENOM" id="CLU_000604_1_1_5"/>
<keyword evidence="4" id="KW-0547">Nucleotide-binding</keyword>
<dbReference type="STRING" id="670307.HYPDE_36993"/>
<dbReference type="InterPro" id="IPR017871">
    <property type="entry name" value="ABC_transporter-like_CS"/>
</dbReference>
<dbReference type="SUPFAM" id="SSF50331">
    <property type="entry name" value="MOP-like"/>
    <property type="match status" value="1"/>
</dbReference>
<dbReference type="eggNOG" id="COG1118">
    <property type="taxonomic scope" value="Bacteria"/>
</dbReference>
<dbReference type="PANTHER" id="PTHR42781:SF4">
    <property type="entry name" value="SPERMIDINE_PUTRESCINE IMPORT ATP-BINDING PROTEIN POTA"/>
    <property type="match status" value="1"/>
</dbReference>
<evidence type="ECO:0000256" key="8">
    <source>
        <dbReference type="ARBA" id="ARBA00023136"/>
    </source>
</evidence>
<dbReference type="KEGG" id="hdt:HYPDE_36993"/>
<keyword evidence="3" id="KW-1003">Cell membrane</keyword>
<proteinExistence type="inferred from homology"/>
<dbReference type="InterPro" id="IPR005666">
    <property type="entry name" value="Sulph_transpt1"/>
</dbReference>
<dbReference type="OrthoDB" id="9802264at2"/>
<dbReference type="InterPro" id="IPR003439">
    <property type="entry name" value="ABC_transporter-like_ATP-bd"/>
</dbReference>
<gene>
    <name evidence="10" type="ORF">HYPDE_36993</name>
</gene>
<keyword evidence="2" id="KW-0813">Transport</keyword>
<evidence type="ECO:0000256" key="6">
    <source>
        <dbReference type="ARBA" id="ARBA00022967"/>
    </source>
</evidence>
<dbReference type="EMBL" id="CP005587">
    <property type="protein sequence ID" value="AGK59070.1"/>
    <property type="molecule type" value="Genomic_DNA"/>
</dbReference>
<dbReference type="InterPro" id="IPR008995">
    <property type="entry name" value="Mo/tungstate-bd_C_term_dom"/>
</dbReference>
<accession>N0BG42</accession>
<evidence type="ECO:0000256" key="1">
    <source>
        <dbReference type="ARBA" id="ARBA00005417"/>
    </source>
</evidence>
<evidence type="ECO:0000313" key="10">
    <source>
        <dbReference type="EMBL" id="AGK59070.1"/>
    </source>
</evidence>
<feature type="domain" description="ABC transporter" evidence="9">
    <location>
        <begin position="3"/>
        <end position="237"/>
    </location>
</feature>
<dbReference type="PROSITE" id="PS50893">
    <property type="entry name" value="ABC_TRANSPORTER_2"/>
    <property type="match status" value="1"/>
</dbReference>
<dbReference type="AlphaFoldDB" id="N0BG42"/>
<dbReference type="InterPro" id="IPR024765">
    <property type="entry name" value="TOBE-like"/>
</dbReference>
<dbReference type="SUPFAM" id="SSF52540">
    <property type="entry name" value="P-loop containing nucleoside triphosphate hydrolases"/>
    <property type="match status" value="1"/>
</dbReference>
<dbReference type="GO" id="GO:0016887">
    <property type="term" value="F:ATP hydrolysis activity"/>
    <property type="evidence" value="ECO:0007669"/>
    <property type="project" value="InterPro"/>
</dbReference>
<evidence type="ECO:0000256" key="4">
    <source>
        <dbReference type="ARBA" id="ARBA00022741"/>
    </source>
</evidence>
<dbReference type="PROSITE" id="PS00211">
    <property type="entry name" value="ABC_TRANSPORTER_1"/>
    <property type="match status" value="1"/>
</dbReference>
<dbReference type="Pfam" id="PF17850">
    <property type="entry name" value="CysA_C_terminal"/>
    <property type="match status" value="1"/>
</dbReference>
<dbReference type="FunFam" id="3.40.50.300:FF:000227">
    <property type="entry name" value="Sulfate/thiosulfate import ATP-binding protein CysA"/>
    <property type="match status" value="1"/>
</dbReference>
<keyword evidence="7" id="KW-0764">Sulfate transport</keyword>
<dbReference type="PANTHER" id="PTHR42781">
    <property type="entry name" value="SPERMIDINE/PUTRESCINE IMPORT ATP-BINDING PROTEIN POTA"/>
    <property type="match status" value="1"/>
</dbReference>
<keyword evidence="6" id="KW-1278">Translocase</keyword>
<dbReference type="Proteomes" id="UP000005952">
    <property type="component" value="Chromosome"/>
</dbReference>
<dbReference type="NCBIfam" id="TIGR00968">
    <property type="entry name" value="3a0106s01"/>
    <property type="match status" value="1"/>
</dbReference>
<dbReference type="InterPro" id="IPR027417">
    <property type="entry name" value="P-loop_NTPase"/>
</dbReference>
<dbReference type="GO" id="GO:0005524">
    <property type="term" value="F:ATP binding"/>
    <property type="evidence" value="ECO:0007669"/>
    <property type="project" value="UniProtKB-KW"/>
</dbReference>
<evidence type="ECO:0000256" key="5">
    <source>
        <dbReference type="ARBA" id="ARBA00022840"/>
    </source>
</evidence>
<dbReference type="SMART" id="SM00382">
    <property type="entry name" value="AAA"/>
    <property type="match status" value="1"/>
</dbReference>
<evidence type="ECO:0000259" key="9">
    <source>
        <dbReference type="PROSITE" id="PS50893"/>
    </source>
</evidence>
<evidence type="ECO:0000256" key="7">
    <source>
        <dbReference type="ARBA" id="ARBA00023032"/>
    </source>
</evidence>
<reference evidence="10 11" key="1">
    <citation type="journal article" date="2013" name="Genome Announc.">
        <title>Genome sequences for three denitrifying bacterial strains isolated from a uranium- and nitrate-contaminated subsurface environment.</title>
        <authorList>
            <person name="Venkatramanan R."/>
            <person name="Prakash O."/>
            <person name="Woyke T."/>
            <person name="Chain P."/>
            <person name="Goodwin L.A."/>
            <person name="Watson D."/>
            <person name="Brooks S."/>
            <person name="Kostka J.E."/>
            <person name="Green S.J."/>
        </authorList>
    </citation>
    <scope>NUCLEOTIDE SEQUENCE [LARGE SCALE GENOMIC DNA]</scope>
    <source>
        <strain evidence="10 11">1NES1</strain>
    </source>
</reference>
<name>N0BG42_9HYPH</name>
<evidence type="ECO:0000256" key="3">
    <source>
        <dbReference type="ARBA" id="ARBA00022475"/>
    </source>
</evidence>
<dbReference type="Gene3D" id="3.40.50.300">
    <property type="entry name" value="P-loop containing nucleotide triphosphate hydrolases"/>
    <property type="match status" value="1"/>
</dbReference>